<dbReference type="VEuPathDB" id="VectorBase:MDOA001503"/>
<dbReference type="SUPFAM" id="SSF54768">
    <property type="entry name" value="dsRNA-binding domain-like"/>
    <property type="match status" value="1"/>
</dbReference>
<dbReference type="InterPro" id="IPR035587">
    <property type="entry name" value="DUS-like_FMN-bd"/>
</dbReference>
<dbReference type="KEGG" id="mde:101893979"/>
<dbReference type="Pfam" id="PF00035">
    <property type="entry name" value="dsrm"/>
    <property type="match status" value="1"/>
</dbReference>
<keyword evidence="1" id="KW-0175">Coiled coil</keyword>
<dbReference type="Gene3D" id="3.30.160.20">
    <property type="match status" value="1"/>
</dbReference>
<dbReference type="RefSeq" id="XP_005182336.2">
    <property type="nucleotide sequence ID" value="XM_005182279.4"/>
</dbReference>
<dbReference type="InterPro" id="IPR052582">
    <property type="entry name" value="tRNA-DUS-like"/>
</dbReference>
<dbReference type="CDD" id="cd02801">
    <property type="entry name" value="DUS_like_FMN"/>
    <property type="match status" value="1"/>
</dbReference>
<dbReference type="CDD" id="cd19871">
    <property type="entry name" value="DSRM_DUS2L"/>
    <property type="match status" value="1"/>
</dbReference>
<name>A0A1I8M5P6_MUSDO</name>
<dbReference type="eggNOG" id="KOG2334">
    <property type="taxonomic scope" value="Eukaryota"/>
</dbReference>
<dbReference type="Gene3D" id="3.20.20.70">
    <property type="entry name" value="Aldolase class I"/>
    <property type="match status" value="1"/>
</dbReference>
<feature type="domain" description="DRBM" evidence="2">
    <location>
        <begin position="401"/>
        <end position="464"/>
    </location>
</feature>
<dbReference type="GO" id="GO:0017150">
    <property type="term" value="F:tRNA dihydrouridine synthase activity"/>
    <property type="evidence" value="ECO:0007669"/>
    <property type="project" value="TreeGrafter"/>
</dbReference>
<dbReference type="SUPFAM" id="SSF51395">
    <property type="entry name" value="FMN-linked oxidoreductases"/>
    <property type="match status" value="1"/>
</dbReference>
<sequence length="479" mass="54186">MVWRTLWARLTKMTAGKLDYSNKIILAPMVRVGTLPTRLLALEMGADIVYTEELIDLKLIKCVRSVNEALGTIDYVDPSDGTVSFRTCELEKSRLVLQMGTSDAERALAVGKKIQQDISGLDINMGCPKEFSIKGGMGVALLAQPEKACHILKTLVNNLDIPVTCKIRILPNLEDTIELVKKLAGTGISAIGIHARTRDERPQHSPHPDVIREIVKHLDIPVICNGGSRDIEKYTDILKFRDLCGASSIMVARAAQMNVSIFRKEGLLEMDDLICRYLKLSVDYDNPPHNTKYGIQSIMREQQETPRGKLFLKSQTMQQMCDIWNMGDYCRQKELELHTKGTFGRRKVIPGQVPDSEILETVAKKAKLENDNENDELDKDIIEENIAFLRCNYDIKNDQFPKTVLYVHANKNELLQPVYDTEGKDKLFRSICKFDGKRYRSTFWSKNKKQAEQAAALVCLKNIGLVTEEELIKNGSILR</sequence>
<dbReference type="PANTHER" id="PTHR45936">
    <property type="entry name" value="TRNA-DIHYDROURIDINE(20) SYNTHASE [NAD(P)+]-LIKE"/>
    <property type="match status" value="1"/>
</dbReference>
<dbReference type="PANTHER" id="PTHR45936:SF1">
    <property type="entry name" value="TRNA-DIHYDROURIDINE(20) SYNTHASE [NAD(P)+]-LIKE"/>
    <property type="match status" value="1"/>
</dbReference>
<gene>
    <name evidence="3" type="primary">101893979</name>
</gene>
<accession>A0A1I8M5P6</accession>
<evidence type="ECO:0000259" key="2">
    <source>
        <dbReference type="SMART" id="SM00358"/>
    </source>
</evidence>
<dbReference type="OrthoDB" id="10262250at2759"/>
<dbReference type="EnsemblMetazoa" id="MDOA001503-RA">
    <property type="protein sequence ID" value="MDOA001503-PA"/>
    <property type="gene ID" value="MDOA001503"/>
</dbReference>
<evidence type="ECO:0000256" key="1">
    <source>
        <dbReference type="SAM" id="Coils"/>
    </source>
</evidence>
<dbReference type="Pfam" id="PF01207">
    <property type="entry name" value="Dus"/>
    <property type="match status" value="1"/>
</dbReference>
<dbReference type="VEuPathDB" id="VectorBase:MDOMA2_017221"/>
<dbReference type="SMART" id="SM00358">
    <property type="entry name" value="DSRM"/>
    <property type="match status" value="1"/>
</dbReference>
<reference evidence="3" key="1">
    <citation type="submission" date="2020-05" db="UniProtKB">
        <authorList>
            <consortium name="EnsemblMetazoa"/>
        </authorList>
    </citation>
    <scope>IDENTIFICATION</scope>
    <source>
        <strain evidence="3">Aabys</strain>
    </source>
</reference>
<proteinExistence type="predicted"/>
<dbReference type="STRING" id="7370.A0A1I8M5P6"/>
<dbReference type="GO" id="GO:0000049">
    <property type="term" value="F:tRNA binding"/>
    <property type="evidence" value="ECO:0007669"/>
    <property type="project" value="InterPro"/>
</dbReference>
<feature type="coiled-coil region" evidence="1">
    <location>
        <begin position="356"/>
        <end position="385"/>
    </location>
</feature>
<organism evidence="3">
    <name type="scientific">Musca domestica</name>
    <name type="common">House fly</name>
    <dbReference type="NCBI Taxonomy" id="7370"/>
    <lineage>
        <taxon>Eukaryota</taxon>
        <taxon>Metazoa</taxon>
        <taxon>Ecdysozoa</taxon>
        <taxon>Arthropoda</taxon>
        <taxon>Hexapoda</taxon>
        <taxon>Insecta</taxon>
        <taxon>Pterygota</taxon>
        <taxon>Neoptera</taxon>
        <taxon>Endopterygota</taxon>
        <taxon>Diptera</taxon>
        <taxon>Brachycera</taxon>
        <taxon>Muscomorpha</taxon>
        <taxon>Muscoidea</taxon>
        <taxon>Muscidae</taxon>
        <taxon>Musca</taxon>
    </lineage>
</organism>
<dbReference type="GO" id="GO:0010468">
    <property type="term" value="P:regulation of gene expression"/>
    <property type="evidence" value="ECO:0007669"/>
    <property type="project" value="UniProtKB-ARBA"/>
</dbReference>
<dbReference type="InterPro" id="IPR044463">
    <property type="entry name" value="DUS2_DSRM"/>
</dbReference>
<dbReference type="GO" id="GO:0005737">
    <property type="term" value="C:cytoplasm"/>
    <property type="evidence" value="ECO:0007669"/>
    <property type="project" value="TreeGrafter"/>
</dbReference>
<dbReference type="InterPro" id="IPR013785">
    <property type="entry name" value="Aldolase_TIM"/>
</dbReference>
<evidence type="ECO:0000313" key="3">
    <source>
        <dbReference type="EnsemblMetazoa" id="MDOA001503-PA"/>
    </source>
</evidence>
<dbReference type="InterPro" id="IPR014720">
    <property type="entry name" value="dsRBD_dom"/>
</dbReference>
<protein>
    <recommendedName>
        <fullName evidence="2">DRBM domain-containing protein</fullName>
    </recommendedName>
</protein>
<dbReference type="AlphaFoldDB" id="A0A1I8M5P6"/>